<evidence type="ECO:0000259" key="11">
    <source>
        <dbReference type="PROSITE" id="PS01124"/>
    </source>
</evidence>
<dbReference type="PROSITE" id="PS50109">
    <property type="entry name" value="HIS_KIN"/>
    <property type="match status" value="1"/>
</dbReference>
<evidence type="ECO:0000256" key="2">
    <source>
        <dbReference type="ARBA" id="ARBA00012438"/>
    </source>
</evidence>
<dbReference type="PROSITE" id="PS50110">
    <property type="entry name" value="RESPONSE_REGULATORY"/>
    <property type="match status" value="1"/>
</dbReference>
<dbReference type="InterPro" id="IPR018062">
    <property type="entry name" value="HTH_AraC-typ_CS"/>
</dbReference>
<dbReference type="InterPro" id="IPR036890">
    <property type="entry name" value="HATPase_C_sf"/>
</dbReference>
<keyword evidence="4" id="KW-0808">Transferase</keyword>
<evidence type="ECO:0000256" key="5">
    <source>
        <dbReference type="ARBA" id="ARBA00022777"/>
    </source>
</evidence>
<dbReference type="InterPro" id="IPR005467">
    <property type="entry name" value="His_kinase_dom"/>
</dbReference>
<feature type="modified residue" description="4-aspartylphosphate" evidence="9">
    <location>
        <position position="740"/>
    </location>
</feature>
<dbReference type="EC" id="2.7.13.3" evidence="2"/>
<dbReference type="PANTHER" id="PTHR43547">
    <property type="entry name" value="TWO-COMPONENT HISTIDINE KINASE"/>
    <property type="match status" value="1"/>
</dbReference>
<dbReference type="InterPro" id="IPR003661">
    <property type="entry name" value="HisK_dim/P_dom"/>
</dbReference>
<comment type="catalytic activity">
    <reaction evidence="1">
        <text>ATP + protein L-histidine = ADP + protein N-phospho-L-histidine.</text>
        <dbReference type="EC" id="2.7.13.3"/>
    </reaction>
</comment>
<dbReference type="CDD" id="cd00075">
    <property type="entry name" value="HATPase"/>
    <property type="match status" value="1"/>
</dbReference>
<evidence type="ECO:0000313" key="15">
    <source>
        <dbReference type="Proteomes" id="UP000198379"/>
    </source>
</evidence>
<keyword evidence="10" id="KW-0175">Coiled coil</keyword>
<evidence type="ECO:0000256" key="4">
    <source>
        <dbReference type="ARBA" id="ARBA00022679"/>
    </source>
</evidence>
<dbReference type="InterPro" id="IPR036097">
    <property type="entry name" value="HisK_dim/P_sf"/>
</dbReference>
<dbReference type="InterPro" id="IPR009057">
    <property type="entry name" value="Homeodomain-like_sf"/>
</dbReference>
<dbReference type="Gene3D" id="1.10.10.60">
    <property type="entry name" value="Homeodomain-like"/>
    <property type="match status" value="2"/>
</dbReference>
<dbReference type="AlphaFoldDB" id="A0A238VNR8"/>
<dbReference type="OrthoDB" id="358279at2"/>
<feature type="domain" description="HTH araC/xylS-type" evidence="11">
    <location>
        <begin position="839"/>
        <end position="938"/>
    </location>
</feature>
<evidence type="ECO:0000256" key="8">
    <source>
        <dbReference type="ARBA" id="ARBA00023163"/>
    </source>
</evidence>
<dbReference type="InterPro" id="IPR004358">
    <property type="entry name" value="Sig_transdc_His_kin-like_C"/>
</dbReference>
<keyword evidence="5 14" id="KW-0418">Kinase</keyword>
<dbReference type="InterPro" id="IPR011990">
    <property type="entry name" value="TPR-like_helical_dom_sf"/>
</dbReference>
<dbReference type="GO" id="GO:0000155">
    <property type="term" value="F:phosphorelay sensor kinase activity"/>
    <property type="evidence" value="ECO:0007669"/>
    <property type="project" value="InterPro"/>
</dbReference>
<dbReference type="PROSITE" id="PS01124">
    <property type="entry name" value="HTH_ARAC_FAMILY_2"/>
    <property type="match status" value="1"/>
</dbReference>
<dbReference type="Gene3D" id="1.25.40.10">
    <property type="entry name" value="Tetratricopeptide repeat domain"/>
    <property type="match status" value="1"/>
</dbReference>
<dbReference type="Pfam" id="PF00072">
    <property type="entry name" value="Response_reg"/>
    <property type="match status" value="1"/>
</dbReference>
<gene>
    <name evidence="14" type="ORF">SAMN06265376_10194</name>
</gene>
<feature type="domain" description="Response regulatory" evidence="13">
    <location>
        <begin position="692"/>
        <end position="807"/>
    </location>
</feature>
<name>A0A238VNR8_9FLAO</name>
<evidence type="ECO:0000259" key="13">
    <source>
        <dbReference type="PROSITE" id="PS50110"/>
    </source>
</evidence>
<evidence type="ECO:0000256" key="10">
    <source>
        <dbReference type="SAM" id="Coils"/>
    </source>
</evidence>
<evidence type="ECO:0000259" key="12">
    <source>
        <dbReference type="PROSITE" id="PS50109"/>
    </source>
</evidence>
<dbReference type="SMART" id="SM00448">
    <property type="entry name" value="REC"/>
    <property type="match status" value="1"/>
</dbReference>
<keyword evidence="3 9" id="KW-0597">Phosphoprotein</keyword>
<dbReference type="Gene3D" id="1.10.287.130">
    <property type="match status" value="1"/>
</dbReference>
<dbReference type="SMART" id="SM00342">
    <property type="entry name" value="HTH_ARAC"/>
    <property type="match status" value="1"/>
</dbReference>
<keyword evidence="8" id="KW-0804">Transcription</keyword>
<keyword evidence="6" id="KW-0805">Transcription regulation</keyword>
<dbReference type="PROSITE" id="PS00041">
    <property type="entry name" value="HTH_ARAC_FAMILY_1"/>
    <property type="match status" value="1"/>
</dbReference>
<dbReference type="InterPro" id="IPR011006">
    <property type="entry name" value="CheY-like_superfamily"/>
</dbReference>
<dbReference type="Gene3D" id="3.30.565.10">
    <property type="entry name" value="Histidine kinase-like ATPase, C-terminal domain"/>
    <property type="match status" value="1"/>
</dbReference>
<accession>A0A238VNR8</accession>
<dbReference type="InterPro" id="IPR018060">
    <property type="entry name" value="HTH_AraC"/>
</dbReference>
<dbReference type="SUPFAM" id="SSF47384">
    <property type="entry name" value="Homodimeric domain of signal transducing histidine kinase"/>
    <property type="match status" value="1"/>
</dbReference>
<dbReference type="GO" id="GO:0003700">
    <property type="term" value="F:DNA-binding transcription factor activity"/>
    <property type="evidence" value="ECO:0007669"/>
    <property type="project" value="InterPro"/>
</dbReference>
<dbReference type="SUPFAM" id="SSF52172">
    <property type="entry name" value="CheY-like"/>
    <property type="match status" value="1"/>
</dbReference>
<dbReference type="SUPFAM" id="SSF48452">
    <property type="entry name" value="TPR-like"/>
    <property type="match status" value="1"/>
</dbReference>
<dbReference type="PRINTS" id="PR00344">
    <property type="entry name" value="BCTRLSENSOR"/>
</dbReference>
<evidence type="ECO:0000313" key="14">
    <source>
        <dbReference type="EMBL" id="SNR35797.1"/>
    </source>
</evidence>
<protein>
    <recommendedName>
        <fullName evidence="2">histidine kinase</fullName>
        <ecNumber evidence="2">2.7.13.3</ecNumber>
    </recommendedName>
</protein>
<keyword evidence="15" id="KW-1185">Reference proteome</keyword>
<evidence type="ECO:0000256" key="1">
    <source>
        <dbReference type="ARBA" id="ARBA00000085"/>
    </source>
</evidence>
<feature type="coiled-coil region" evidence="10">
    <location>
        <begin position="350"/>
        <end position="393"/>
    </location>
</feature>
<evidence type="ECO:0000256" key="7">
    <source>
        <dbReference type="ARBA" id="ARBA00023125"/>
    </source>
</evidence>
<keyword evidence="7" id="KW-0238">DNA-binding</keyword>
<reference evidence="14 15" key="1">
    <citation type="submission" date="2017-06" db="EMBL/GenBank/DDBJ databases">
        <authorList>
            <person name="Kim H.J."/>
            <person name="Triplett B.A."/>
        </authorList>
    </citation>
    <scope>NUCLEOTIDE SEQUENCE [LARGE SCALE GENOMIC DNA]</scope>
    <source>
        <strain evidence="14 15">DSM 25597</strain>
    </source>
</reference>
<dbReference type="SMART" id="SM00388">
    <property type="entry name" value="HisKA"/>
    <property type="match status" value="1"/>
</dbReference>
<dbReference type="SUPFAM" id="SSF46689">
    <property type="entry name" value="Homeodomain-like"/>
    <property type="match status" value="1"/>
</dbReference>
<evidence type="ECO:0000256" key="9">
    <source>
        <dbReference type="PROSITE-ProRule" id="PRU00169"/>
    </source>
</evidence>
<sequence length="939" mass="106232">MRILFSLSLVLLTTHTINLQKRRKIDAIRSIAKFILLSLIISISSIDDIHSQIDKRAFQKKEILTHLEIAKKLQKRTPDSSRYHANRAINLSIKQGNDSLLAASYLRSAYIEYFQANDSKALNIIDKIDSLSNKQEGLESIIIDTKIYRSQISKFTLTLEGVMNAKDYLMEGIELSKKLSDSSKHYEMKYHLGSWHAFIAQEVSPKKHKDSAEVLFFDALKYFQKNQDNWWIAEIYSGLALMTDKKKYPKLKTNYHQKWIKAIKKTTDTTKIAETYYLIASADRKGGDPYRGLSYIDSAQTIYEKIGYPNESQKKNLLRDIAYLHADIGNYKEAYTKMQKALVQSQKVYIEKNTKNSMELEAKYQTEKKEQEIALLQAQNEAVEAQKKNQRNLLLGGLGLTSIAGIFLFLGFRNRKKTNDKLRELDTMKSSFFENISHEFRTPLSLIAGPIEKQLRKPDIDTSEKKNLSIAKRNTKRLLTLVDQLLDLSKVEAGHFKLNVQQGDLGLFLRSLTSSFSYLAQENNQEYTTAIDIPENTYYFDADALEKIITNLISNALKYSPDGESITITSAIENQKLQFTIQNSGATLSEEALQTIFNRFARTDEQTAGTGIGLALSKELVTLHKGTIHAQSAHDTTIFTITIPVTESAFTDSEKTSGVMEISAFAKAETTTSKEEIVQEEVDIFSKDTNPILLIVDDNADLRTYVSSLFEDQYTIHTAQDGQEGFEVASSIVPDLIITDLMMPKDDGITLTRNCKASETTSHIPIVMLTAKAGDENQLIGLETGADAYITKPFNTEILKTTTHNLLETRKRLQERFSQEVVLIPKDIAVNSADERFLDNLKEIVDTQIIESDFTTESFSKALGMSRMQLHRKLKALTGLSATEFIRSQRLKLAAQLLKKSDINVSQVGYAVGFNNHSYFTKCFKEHYGVSPSDYAKKA</sequence>
<dbReference type="Pfam" id="PF12833">
    <property type="entry name" value="HTH_18"/>
    <property type="match status" value="1"/>
</dbReference>
<dbReference type="InterPro" id="IPR003594">
    <property type="entry name" value="HATPase_dom"/>
</dbReference>
<dbReference type="SUPFAM" id="SSF55874">
    <property type="entry name" value="ATPase domain of HSP90 chaperone/DNA topoisomerase II/histidine kinase"/>
    <property type="match status" value="1"/>
</dbReference>
<dbReference type="Gene3D" id="3.40.50.2300">
    <property type="match status" value="1"/>
</dbReference>
<dbReference type="Pfam" id="PF00512">
    <property type="entry name" value="HisKA"/>
    <property type="match status" value="1"/>
</dbReference>
<feature type="domain" description="Histidine kinase" evidence="12">
    <location>
        <begin position="435"/>
        <end position="647"/>
    </location>
</feature>
<proteinExistence type="predicted"/>
<dbReference type="CDD" id="cd00082">
    <property type="entry name" value="HisKA"/>
    <property type="match status" value="1"/>
</dbReference>
<dbReference type="PANTHER" id="PTHR43547:SF2">
    <property type="entry name" value="HYBRID SIGNAL TRANSDUCTION HISTIDINE KINASE C"/>
    <property type="match status" value="1"/>
</dbReference>
<dbReference type="GO" id="GO:0043565">
    <property type="term" value="F:sequence-specific DNA binding"/>
    <property type="evidence" value="ECO:0007669"/>
    <property type="project" value="InterPro"/>
</dbReference>
<dbReference type="Proteomes" id="UP000198379">
    <property type="component" value="Unassembled WGS sequence"/>
</dbReference>
<organism evidence="14 15">
    <name type="scientific">Dokdonia pacifica</name>
    <dbReference type="NCBI Taxonomy" id="1627892"/>
    <lineage>
        <taxon>Bacteria</taxon>
        <taxon>Pseudomonadati</taxon>
        <taxon>Bacteroidota</taxon>
        <taxon>Flavobacteriia</taxon>
        <taxon>Flavobacteriales</taxon>
        <taxon>Flavobacteriaceae</taxon>
        <taxon>Dokdonia</taxon>
    </lineage>
</organism>
<dbReference type="Pfam" id="PF02518">
    <property type="entry name" value="HATPase_c"/>
    <property type="match status" value="1"/>
</dbReference>
<dbReference type="EMBL" id="FZNY01000001">
    <property type="protein sequence ID" value="SNR35797.1"/>
    <property type="molecule type" value="Genomic_DNA"/>
</dbReference>
<evidence type="ECO:0000256" key="3">
    <source>
        <dbReference type="ARBA" id="ARBA00022553"/>
    </source>
</evidence>
<dbReference type="SMART" id="SM00387">
    <property type="entry name" value="HATPase_c"/>
    <property type="match status" value="1"/>
</dbReference>
<dbReference type="CDD" id="cd17574">
    <property type="entry name" value="REC_OmpR"/>
    <property type="match status" value="1"/>
</dbReference>
<dbReference type="FunFam" id="3.30.565.10:FF:000006">
    <property type="entry name" value="Sensor histidine kinase WalK"/>
    <property type="match status" value="1"/>
</dbReference>
<evidence type="ECO:0000256" key="6">
    <source>
        <dbReference type="ARBA" id="ARBA00023015"/>
    </source>
</evidence>
<dbReference type="FunFam" id="1.10.287.130:FF:000045">
    <property type="entry name" value="Two-component system sensor histidine kinase/response regulator"/>
    <property type="match status" value="1"/>
</dbReference>
<dbReference type="InterPro" id="IPR001789">
    <property type="entry name" value="Sig_transdc_resp-reg_receiver"/>
</dbReference>